<dbReference type="Pfam" id="PF00501">
    <property type="entry name" value="AMP-binding"/>
    <property type="match status" value="1"/>
</dbReference>
<evidence type="ECO:0000259" key="4">
    <source>
        <dbReference type="PROSITE" id="PS50075"/>
    </source>
</evidence>
<evidence type="ECO:0000256" key="2">
    <source>
        <dbReference type="ARBA" id="ARBA00022553"/>
    </source>
</evidence>
<keyword evidence="6" id="KW-1185">Reference proteome</keyword>
<dbReference type="NCBIfam" id="TIGR01733">
    <property type="entry name" value="AA-adenyl-dom"/>
    <property type="match status" value="1"/>
</dbReference>
<dbReference type="InterPro" id="IPR006162">
    <property type="entry name" value="Ppantetheine_attach_site"/>
</dbReference>
<dbReference type="InterPro" id="IPR001242">
    <property type="entry name" value="Condensation_dom"/>
</dbReference>
<dbReference type="GO" id="GO:0005737">
    <property type="term" value="C:cytoplasm"/>
    <property type="evidence" value="ECO:0007669"/>
    <property type="project" value="TreeGrafter"/>
</dbReference>
<dbReference type="SUPFAM" id="SSF56801">
    <property type="entry name" value="Acetyl-CoA synthetase-like"/>
    <property type="match status" value="1"/>
</dbReference>
<dbReference type="GO" id="GO:0016874">
    <property type="term" value="F:ligase activity"/>
    <property type="evidence" value="ECO:0007669"/>
    <property type="project" value="UniProtKB-KW"/>
</dbReference>
<dbReference type="InterPro" id="IPR036736">
    <property type="entry name" value="ACP-like_sf"/>
</dbReference>
<evidence type="ECO:0000313" key="5">
    <source>
        <dbReference type="EMBL" id="ORX64277.1"/>
    </source>
</evidence>
<dbReference type="PANTHER" id="PTHR45527">
    <property type="entry name" value="NONRIBOSOMAL PEPTIDE SYNTHETASE"/>
    <property type="match status" value="1"/>
</dbReference>
<proteinExistence type="predicted"/>
<dbReference type="GO" id="GO:0031177">
    <property type="term" value="F:phosphopantetheine binding"/>
    <property type="evidence" value="ECO:0007669"/>
    <property type="project" value="TreeGrafter"/>
</dbReference>
<evidence type="ECO:0000256" key="3">
    <source>
        <dbReference type="ARBA" id="ARBA00022598"/>
    </source>
</evidence>
<dbReference type="InterPro" id="IPR023213">
    <property type="entry name" value="CAT-like_dom_sf"/>
</dbReference>
<dbReference type="InterPro" id="IPR042099">
    <property type="entry name" value="ANL_N_sf"/>
</dbReference>
<dbReference type="SUPFAM" id="SSF52777">
    <property type="entry name" value="CoA-dependent acyltransferases"/>
    <property type="match status" value="2"/>
</dbReference>
<dbReference type="STRING" id="1754192.A0A1Y1VSM5"/>
<dbReference type="Pfam" id="PF00550">
    <property type="entry name" value="PP-binding"/>
    <property type="match status" value="1"/>
</dbReference>
<dbReference type="InterPro" id="IPR009081">
    <property type="entry name" value="PP-bd_ACP"/>
</dbReference>
<dbReference type="Gene3D" id="3.30.559.10">
    <property type="entry name" value="Chloramphenicol acetyltransferase-like domain"/>
    <property type="match status" value="1"/>
</dbReference>
<sequence>MNDITKERILNDFNNNNNYYYSNKFYHIEFNKIVKKNSDKIGIIFENNNYTYRQIDEKSNSLAHFLRNNGVKRNDIVPLIFEKSVNSIIASLAIIKAGAAFIFIDPENPKSLIQYIIKEVKAKIILKCLSSSTNIENEKFSEFDSVTVYDIKNHNFNENIEGIDNINESNDICCSFLTSGTTGRPKPVLISHDNMINFLLYSLTYNGKESIYGNYNYVLGFAKETFILSLIDIFYTLINGKTLILCNKEQYNNPELLGDIINKYKVDFIFTTYTRIQNYLYNENFRNSLNNIKIITFCGEKLSIEFLQNLIKYTKAEIYIDYGCTESTGTATVGRINREDIINGKSLTIGKPGCNVNIYILNAELEPVDIGEEGEIYISGCCLSKGYLNQEKLQNEYFIDCPFLFSSKSEENDNGNRHKYQNKMYRTGDIGRWTKEGEIIYIGRTDFQVKIRGQRIELEEIEKCVKKIEGIDNSIVLVKNRNEKDKDNNEEENKCLVCYYILNDKNGITDDNIIISKKEIRNKLKEILPTYMIPNFFIQIDEIPIDHNGKLDRFALPEPNFEDISEEFIPVSTDTEKIISKIFSREFNKKEEYIGKEDDFYDLGGNSLIATRISAEIEKLLHIKISVLDVMKYSTINSISKFIDEMKTKTIAVKNNLIIKRYNQKEYPFILPDWEKLTLNMLNSIRNNLYQFYKLKDGINIEKLIEAIQKVFKRHENLKSVLYEKNINGENYIYYRVNEDAQLKIEYYTIENFYTFIRKFDITKDLLIRVGLIDDKVLLLDMEHSVSDGFSINVFIRELTEIYNGIELEPLPIQYGDYAIHFSHLKYIENENTKKYFEDIFSKPVEIIKFPKKIVTKDKDMDKKPVIVMKISCYDTDNEVYNYINKISKKYNLSRSVIFLTIYGVVLSHYTGQKRIFTSYVDFGRYNYYTKNLIGFVFKFLPMVVDVDYCKDHQENKENKDLNQSYTLMDLIKSYNEVVLNLTSGEIPYLALSKLNLPVTNSVFKFDPYDMLNGNNFDEETEKNHQQNNIVKKIDYKEIYKIYNRNDLLSSYKVEKRLEQNYDITHEIFERKNYYTIEHCYNPDVINEDLINNIIQSTIFILEHKECFEKSIDEIFEMINENSNSNDDTLKCESETEEKNENIQGNMEEEIINLNDSKKL</sequence>
<comment type="caution">
    <text evidence="5">The sequence shown here is derived from an EMBL/GenBank/DDBJ whole genome shotgun (WGS) entry which is preliminary data.</text>
</comment>
<accession>A0A1Y1VSM5</accession>
<dbReference type="AlphaFoldDB" id="A0A1Y1VSM5"/>
<reference evidence="5 6" key="1">
    <citation type="submission" date="2016-08" db="EMBL/GenBank/DDBJ databases">
        <title>A Parts List for Fungal Cellulosomes Revealed by Comparative Genomics.</title>
        <authorList>
            <consortium name="DOE Joint Genome Institute"/>
            <person name="Haitjema C.H."/>
            <person name="Gilmore S.P."/>
            <person name="Henske J.K."/>
            <person name="Solomon K.V."/>
            <person name="De Groot R."/>
            <person name="Kuo A."/>
            <person name="Mondo S.J."/>
            <person name="Salamov A.A."/>
            <person name="Labutti K."/>
            <person name="Zhao Z."/>
            <person name="Chiniquy J."/>
            <person name="Barry K."/>
            <person name="Brewer H.M."/>
            <person name="Purvine S.O."/>
            <person name="Wright A.T."/>
            <person name="Boxma B."/>
            <person name="Van Alen T."/>
            <person name="Hackstein J.H."/>
            <person name="Baker S.E."/>
            <person name="Grigoriev I.V."/>
            <person name="O'Malley M.A."/>
        </authorList>
    </citation>
    <scope>NUCLEOTIDE SEQUENCE [LARGE SCALE GENOMIC DNA]</scope>
    <source>
        <strain evidence="5 6">S4</strain>
    </source>
</reference>
<dbReference type="PANTHER" id="PTHR45527:SF1">
    <property type="entry name" value="FATTY ACID SYNTHASE"/>
    <property type="match status" value="1"/>
</dbReference>
<dbReference type="GO" id="GO:0043041">
    <property type="term" value="P:amino acid activation for nonribosomal peptide biosynthetic process"/>
    <property type="evidence" value="ECO:0007669"/>
    <property type="project" value="TreeGrafter"/>
</dbReference>
<keyword evidence="2" id="KW-0597">Phosphoprotein</keyword>
<dbReference type="CDD" id="cd05930">
    <property type="entry name" value="A_NRPS"/>
    <property type="match status" value="1"/>
</dbReference>
<dbReference type="SUPFAM" id="SSF47336">
    <property type="entry name" value="ACP-like"/>
    <property type="match status" value="1"/>
</dbReference>
<keyword evidence="1" id="KW-0596">Phosphopantetheine</keyword>
<dbReference type="PROSITE" id="PS00012">
    <property type="entry name" value="PHOSPHOPANTETHEINE"/>
    <property type="match status" value="1"/>
</dbReference>
<protein>
    <submittedName>
        <fullName evidence="5">Acetyl-CoA synthetase-like protein</fullName>
    </submittedName>
</protein>
<evidence type="ECO:0000256" key="1">
    <source>
        <dbReference type="ARBA" id="ARBA00022450"/>
    </source>
</evidence>
<organism evidence="5 6">
    <name type="scientific">Anaeromyces robustus</name>
    <dbReference type="NCBI Taxonomy" id="1754192"/>
    <lineage>
        <taxon>Eukaryota</taxon>
        <taxon>Fungi</taxon>
        <taxon>Fungi incertae sedis</taxon>
        <taxon>Chytridiomycota</taxon>
        <taxon>Chytridiomycota incertae sedis</taxon>
        <taxon>Neocallimastigomycetes</taxon>
        <taxon>Neocallimastigales</taxon>
        <taxon>Neocallimastigaceae</taxon>
        <taxon>Anaeromyces</taxon>
    </lineage>
</organism>
<evidence type="ECO:0000313" key="6">
    <source>
        <dbReference type="Proteomes" id="UP000193944"/>
    </source>
</evidence>
<dbReference type="Proteomes" id="UP000193944">
    <property type="component" value="Unassembled WGS sequence"/>
</dbReference>
<dbReference type="OrthoDB" id="408177at2759"/>
<dbReference type="GO" id="GO:0044550">
    <property type="term" value="P:secondary metabolite biosynthetic process"/>
    <property type="evidence" value="ECO:0007669"/>
    <property type="project" value="TreeGrafter"/>
</dbReference>
<dbReference type="Gene3D" id="3.40.50.12780">
    <property type="entry name" value="N-terminal domain of ligase-like"/>
    <property type="match status" value="1"/>
</dbReference>
<dbReference type="PROSITE" id="PS50075">
    <property type="entry name" value="CARRIER"/>
    <property type="match status" value="1"/>
</dbReference>
<keyword evidence="3" id="KW-0436">Ligase</keyword>
<name>A0A1Y1VSM5_9FUNG</name>
<dbReference type="InterPro" id="IPR000873">
    <property type="entry name" value="AMP-dep_synth/lig_dom"/>
</dbReference>
<dbReference type="Pfam" id="PF00668">
    <property type="entry name" value="Condensation"/>
    <property type="match status" value="1"/>
</dbReference>
<dbReference type="InterPro" id="IPR045851">
    <property type="entry name" value="AMP-bd_C_sf"/>
</dbReference>
<gene>
    <name evidence="5" type="ORF">BCR32DRAFT_330657</name>
</gene>
<dbReference type="EMBL" id="MCFG01000540">
    <property type="protein sequence ID" value="ORX64277.1"/>
    <property type="molecule type" value="Genomic_DNA"/>
</dbReference>
<feature type="domain" description="Carrier" evidence="4">
    <location>
        <begin position="570"/>
        <end position="647"/>
    </location>
</feature>
<dbReference type="Gene3D" id="1.10.1200.10">
    <property type="entry name" value="ACP-like"/>
    <property type="match status" value="1"/>
</dbReference>
<dbReference type="Gene3D" id="3.30.300.30">
    <property type="match status" value="1"/>
</dbReference>
<dbReference type="InterPro" id="IPR010071">
    <property type="entry name" value="AA_adenyl_dom"/>
</dbReference>
<dbReference type="Gene3D" id="3.30.559.30">
    <property type="entry name" value="Nonribosomal peptide synthetase, condensation domain"/>
    <property type="match status" value="1"/>
</dbReference>
<reference evidence="5 6" key="2">
    <citation type="submission" date="2016-08" db="EMBL/GenBank/DDBJ databases">
        <title>Pervasive Adenine N6-methylation of Active Genes in Fungi.</title>
        <authorList>
            <consortium name="DOE Joint Genome Institute"/>
            <person name="Mondo S.J."/>
            <person name="Dannebaum R.O."/>
            <person name="Kuo R.C."/>
            <person name="Labutti K."/>
            <person name="Haridas S."/>
            <person name="Kuo A."/>
            <person name="Salamov A."/>
            <person name="Ahrendt S.R."/>
            <person name="Lipzen A."/>
            <person name="Sullivan W."/>
            <person name="Andreopoulos W.B."/>
            <person name="Clum A."/>
            <person name="Lindquist E."/>
            <person name="Daum C."/>
            <person name="Ramamoorthy G.K."/>
            <person name="Gryganskyi A."/>
            <person name="Culley D."/>
            <person name="Magnuson J.K."/>
            <person name="James T.Y."/>
            <person name="O'Malley M.A."/>
            <person name="Stajich J.E."/>
            <person name="Spatafora J.W."/>
            <person name="Visel A."/>
            <person name="Grigoriev I.V."/>
        </authorList>
    </citation>
    <scope>NUCLEOTIDE SEQUENCE [LARGE SCALE GENOMIC DNA]</scope>
    <source>
        <strain evidence="5 6">S4</strain>
    </source>
</reference>